<comment type="similarity">
    <text evidence="5">Belongs to the SAT4 family.</text>
</comment>
<dbReference type="AlphaFoldDB" id="A0AA39GG62"/>
<dbReference type="EMBL" id="JAPDFR010000005">
    <property type="protein sequence ID" value="KAK0386745.1"/>
    <property type="molecule type" value="Genomic_DNA"/>
</dbReference>
<dbReference type="Pfam" id="PF20684">
    <property type="entry name" value="Fung_rhodopsin"/>
    <property type="match status" value="1"/>
</dbReference>
<accession>A0AA39GG62</accession>
<feature type="transmembrane region" description="Helical" evidence="6">
    <location>
        <begin position="166"/>
        <end position="184"/>
    </location>
</feature>
<evidence type="ECO:0000256" key="4">
    <source>
        <dbReference type="ARBA" id="ARBA00023136"/>
    </source>
</evidence>
<dbReference type="GO" id="GO:0016020">
    <property type="term" value="C:membrane"/>
    <property type="evidence" value="ECO:0007669"/>
    <property type="project" value="UniProtKB-SubCell"/>
</dbReference>
<dbReference type="InterPro" id="IPR049326">
    <property type="entry name" value="Rhodopsin_dom_fungi"/>
</dbReference>
<dbReference type="InterPro" id="IPR052337">
    <property type="entry name" value="SAT4-like"/>
</dbReference>
<evidence type="ECO:0000256" key="6">
    <source>
        <dbReference type="SAM" id="Phobius"/>
    </source>
</evidence>
<comment type="subcellular location">
    <subcellularLocation>
        <location evidence="1">Membrane</location>
        <topology evidence="1">Multi-pass membrane protein</topology>
    </subcellularLocation>
</comment>
<protein>
    <recommendedName>
        <fullName evidence="7">Rhodopsin domain-containing protein</fullName>
    </recommendedName>
</protein>
<feature type="transmembrane region" description="Helical" evidence="6">
    <location>
        <begin position="12"/>
        <end position="32"/>
    </location>
</feature>
<reference evidence="8" key="1">
    <citation type="submission" date="2022-10" db="EMBL/GenBank/DDBJ databases">
        <title>Determination and structural analysis of whole genome sequence of Sarocladium strictum F4-1.</title>
        <authorList>
            <person name="Hu L."/>
            <person name="Jiang Y."/>
        </authorList>
    </citation>
    <scope>NUCLEOTIDE SEQUENCE</scope>
    <source>
        <strain evidence="8">F4-1</strain>
    </source>
</reference>
<dbReference type="Proteomes" id="UP001175261">
    <property type="component" value="Unassembled WGS sequence"/>
</dbReference>
<evidence type="ECO:0000256" key="1">
    <source>
        <dbReference type="ARBA" id="ARBA00004141"/>
    </source>
</evidence>
<evidence type="ECO:0000256" key="2">
    <source>
        <dbReference type="ARBA" id="ARBA00022692"/>
    </source>
</evidence>
<sequence>MEPSDHQDRQRIDSIQICCCGFTVVTALQTRWGLGLQHLVDLPPQNIPTFGLLQFAGAPFYITSIYCFKLSLLFSYLRIINTKVYRWATIAVIVLCTLFHLLFLLIQINLCTPVALQWDTTLKGTCIHGVPFYLSMASLTICFDVVVMLLPFPALLKAQIQSRKKVVLLCLFGLGIFISVIQIFRIRTVTRLSNYLDSAPLIMWSTVENNLGVIVACIPTLSPLVKYFSEKVSSRGTGTPGNTIGSKFFSAKGGSKPGGHAQGGSYALQSWRGRNSGLMPLGSGVDHEFGRGTSDSGSTEMIFDNVIVKKTDLTIESNAVDKA</sequence>
<dbReference type="PANTHER" id="PTHR33048:SF64">
    <property type="entry name" value="INTEGRAL MEMBRANE PROTEIN"/>
    <property type="match status" value="1"/>
</dbReference>
<feature type="transmembrane region" description="Helical" evidence="6">
    <location>
        <begin position="84"/>
        <end position="110"/>
    </location>
</feature>
<evidence type="ECO:0000313" key="9">
    <source>
        <dbReference type="Proteomes" id="UP001175261"/>
    </source>
</evidence>
<keyword evidence="2 6" id="KW-0812">Transmembrane</keyword>
<evidence type="ECO:0000256" key="5">
    <source>
        <dbReference type="ARBA" id="ARBA00038359"/>
    </source>
</evidence>
<keyword evidence="9" id="KW-1185">Reference proteome</keyword>
<keyword evidence="4 6" id="KW-0472">Membrane</keyword>
<feature type="domain" description="Rhodopsin" evidence="7">
    <location>
        <begin position="18"/>
        <end position="226"/>
    </location>
</feature>
<keyword evidence="3 6" id="KW-1133">Transmembrane helix</keyword>
<feature type="transmembrane region" description="Helical" evidence="6">
    <location>
        <begin position="130"/>
        <end position="154"/>
    </location>
</feature>
<name>A0AA39GG62_SARSR</name>
<comment type="caution">
    <text evidence="8">The sequence shown here is derived from an EMBL/GenBank/DDBJ whole genome shotgun (WGS) entry which is preliminary data.</text>
</comment>
<proteinExistence type="inferred from homology"/>
<evidence type="ECO:0000256" key="3">
    <source>
        <dbReference type="ARBA" id="ARBA00022989"/>
    </source>
</evidence>
<gene>
    <name evidence="8" type="ORF">NLU13_6581</name>
</gene>
<evidence type="ECO:0000259" key="7">
    <source>
        <dbReference type="Pfam" id="PF20684"/>
    </source>
</evidence>
<evidence type="ECO:0000313" key="8">
    <source>
        <dbReference type="EMBL" id="KAK0386745.1"/>
    </source>
</evidence>
<organism evidence="8 9">
    <name type="scientific">Sarocladium strictum</name>
    <name type="common">Black bundle disease fungus</name>
    <name type="synonym">Acremonium strictum</name>
    <dbReference type="NCBI Taxonomy" id="5046"/>
    <lineage>
        <taxon>Eukaryota</taxon>
        <taxon>Fungi</taxon>
        <taxon>Dikarya</taxon>
        <taxon>Ascomycota</taxon>
        <taxon>Pezizomycotina</taxon>
        <taxon>Sordariomycetes</taxon>
        <taxon>Hypocreomycetidae</taxon>
        <taxon>Hypocreales</taxon>
        <taxon>Sarocladiaceae</taxon>
        <taxon>Sarocladium</taxon>
    </lineage>
</organism>
<dbReference type="PANTHER" id="PTHR33048">
    <property type="entry name" value="PTH11-LIKE INTEGRAL MEMBRANE PROTEIN (AFU_ORTHOLOGUE AFUA_5G11245)"/>
    <property type="match status" value="1"/>
</dbReference>
<feature type="transmembrane region" description="Helical" evidence="6">
    <location>
        <begin position="52"/>
        <end position="77"/>
    </location>
</feature>